<dbReference type="STRING" id="376427.SAMN04487954_11174"/>
<sequence>MIPRFGTGPAGPVSPTATLSLTLDLADLTDPESLAMNAIARAIDALNEGFGRLVAPLLAAITLIVIYDIAMRFFIGRPSDWAFDVTKMLFGAHFMLMAAYGLRHHAHVEVDVLKRLLSRRRQAALDLIGYAVFFVPFIILLLVYGGSFFARSFSRGETTYGMVAIPVYPVKAVIVVSAVLLLLQAIAIVIRAFQQLRKEATA</sequence>
<evidence type="ECO:0000256" key="4">
    <source>
        <dbReference type="ARBA" id="ARBA00022519"/>
    </source>
</evidence>
<dbReference type="Proteomes" id="UP000198525">
    <property type="component" value="Unassembled WGS sequence"/>
</dbReference>
<organism evidence="11 12">
    <name type="scientific">Billgrantia gudaonensis</name>
    <dbReference type="NCBI Taxonomy" id="376427"/>
    <lineage>
        <taxon>Bacteria</taxon>
        <taxon>Pseudomonadati</taxon>
        <taxon>Pseudomonadota</taxon>
        <taxon>Gammaproteobacteria</taxon>
        <taxon>Oceanospirillales</taxon>
        <taxon>Halomonadaceae</taxon>
        <taxon>Billgrantia</taxon>
    </lineage>
</organism>
<gene>
    <name evidence="11" type="ORF">SAMN04487954_11174</name>
</gene>
<keyword evidence="7 9" id="KW-0472">Membrane</keyword>
<keyword evidence="12" id="KW-1185">Reference proteome</keyword>
<comment type="function">
    <text evidence="9">Part of the tripartite ATP-independent periplasmic (TRAP) transport system.</text>
</comment>
<reference evidence="11 12" key="1">
    <citation type="submission" date="2016-10" db="EMBL/GenBank/DDBJ databases">
        <authorList>
            <person name="de Groot N.N."/>
        </authorList>
    </citation>
    <scope>NUCLEOTIDE SEQUENCE [LARGE SCALE GENOMIC DNA]</scope>
    <source>
        <strain evidence="11 12">CGMCC 1.6133</strain>
    </source>
</reference>
<comment type="similarity">
    <text evidence="8 9">Belongs to the TRAP transporter small permease family.</text>
</comment>
<keyword evidence="6 9" id="KW-1133">Transmembrane helix</keyword>
<keyword evidence="5 9" id="KW-0812">Transmembrane</keyword>
<dbReference type="AlphaFoldDB" id="A0A1G8Z560"/>
<evidence type="ECO:0000256" key="8">
    <source>
        <dbReference type="ARBA" id="ARBA00038436"/>
    </source>
</evidence>
<evidence type="ECO:0000256" key="5">
    <source>
        <dbReference type="ARBA" id="ARBA00022692"/>
    </source>
</evidence>
<feature type="transmembrane region" description="Helical" evidence="9">
    <location>
        <begin position="53"/>
        <end position="75"/>
    </location>
</feature>
<evidence type="ECO:0000256" key="9">
    <source>
        <dbReference type="RuleBase" id="RU369079"/>
    </source>
</evidence>
<evidence type="ECO:0000256" key="7">
    <source>
        <dbReference type="ARBA" id="ARBA00023136"/>
    </source>
</evidence>
<evidence type="ECO:0000256" key="1">
    <source>
        <dbReference type="ARBA" id="ARBA00004429"/>
    </source>
</evidence>
<dbReference type="PANTHER" id="PTHR35011:SF4">
    <property type="entry name" value="SLL1102 PROTEIN"/>
    <property type="match status" value="1"/>
</dbReference>
<dbReference type="InterPro" id="IPR007387">
    <property type="entry name" value="TRAP_DctQ"/>
</dbReference>
<dbReference type="EMBL" id="FNES01000011">
    <property type="protein sequence ID" value="SDK09370.1"/>
    <property type="molecule type" value="Genomic_DNA"/>
</dbReference>
<feature type="transmembrane region" description="Helical" evidence="9">
    <location>
        <begin position="170"/>
        <end position="193"/>
    </location>
</feature>
<dbReference type="GO" id="GO:0005886">
    <property type="term" value="C:plasma membrane"/>
    <property type="evidence" value="ECO:0007669"/>
    <property type="project" value="UniProtKB-SubCell"/>
</dbReference>
<evidence type="ECO:0000313" key="12">
    <source>
        <dbReference type="Proteomes" id="UP000198525"/>
    </source>
</evidence>
<feature type="transmembrane region" description="Helical" evidence="9">
    <location>
        <begin position="81"/>
        <end position="102"/>
    </location>
</feature>
<name>A0A1G8Z560_9GAMM</name>
<dbReference type="InterPro" id="IPR055348">
    <property type="entry name" value="DctQ"/>
</dbReference>
<proteinExistence type="inferred from homology"/>
<keyword evidence="3" id="KW-1003">Cell membrane</keyword>
<dbReference type="Pfam" id="PF04290">
    <property type="entry name" value="DctQ"/>
    <property type="match status" value="1"/>
</dbReference>
<evidence type="ECO:0000256" key="3">
    <source>
        <dbReference type="ARBA" id="ARBA00022475"/>
    </source>
</evidence>
<keyword evidence="2 9" id="KW-0813">Transport</keyword>
<evidence type="ECO:0000256" key="2">
    <source>
        <dbReference type="ARBA" id="ARBA00022448"/>
    </source>
</evidence>
<evidence type="ECO:0000259" key="10">
    <source>
        <dbReference type="Pfam" id="PF04290"/>
    </source>
</evidence>
<comment type="subcellular location">
    <subcellularLocation>
        <location evidence="1 9">Cell inner membrane</location>
        <topology evidence="1 9">Multi-pass membrane protein</topology>
    </subcellularLocation>
</comment>
<dbReference type="GO" id="GO:0022857">
    <property type="term" value="F:transmembrane transporter activity"/>
    <property type="evidence" value="ECO:0007669"/>
    <property type="project" value="UniProtKB-UniRule"/>
</dbReference>
<keyword evidence="4 9" id="KW-0997">Cell inner membrane</keyword>
<comment type="subunit">
    <text evidence="9">The complex comprises the extracytoplasmic solute receptor protein and the two transmembrane proteins.</text>
</comment>
<evidence type="ECO:0000256" key="6">
    <source>
        <dbReference type="ARBA" id="ARBA00022989"/>
    </source>
</evidence>
<feature type="transmembrane region" description="Helical" evidence="9">
    <location>
        <begin position="123"/>
        <end position="150"/>
    </location>
</feature>
<feature type="domain" description="Tripartite ATP-independent periplasmic transporters DctQ component" evidence="10">
    <location>
        <begin position="61"/>
        <end position="194"/>
    </location>
</feature>
<evidence type="ECO:0000313" key="11">
    <source>
        <dbReference type="EMBL" id="SDK09370.1"/>
    </source>
</evidence>
<accession>A0A1G8Z560</accession>
<dbReference type="PANTHER" id="PTHR35011">
    <property type="entry name" value="2,3-DIKETO-L-GULONATE TRAP TRANSPORTER SMALL PERMEASE PROTEIN YIAM"/>
    <property type="match status" value="1"/>
</dbReference>
<protein>
    <recommendedName>
        <fullName evidence="9">TRAP transporter small permease protein</fullName>
    </recommendedName>
</protein>